<gene>
    <name evidence="2" type="ORF">APY04_0974</name>
</gene>
<dbReference type="PANTHER" id="PTHR46211">
    <property type="entry name" value="GLYCEROPHOSPHORYL DIESTER PHOSPHODIESTERASE"/>
    <property type="match status" value="1"/>
</dbReference>
<dbReference type="InterPro" id="IPR017946">
    <property type="entry name" value="PLC-like_Pdiesterase_TIM-brl"/>
</dbReference>
<dbReference type="Proteomes" id="UP000059074">
    <property type="component" value="Unassembled WGS sequence"/>
</dbReference>
<accession>A0A120CX82</accession>
<keyword evidence="2" id="KW-0378">Hydrolase</keyword>
<dbReference type="SUPFAM" id="SSF51695">
    <property type="entry name" value="PLC-like phosphodiesterases"/>
    <property type="match status" value="1"/>
</dbReference>
<dbReference type="AlphaFoldDB" id="A0A120CX82"/>
<dbReference type="PANTHER" id="PTHR46211:SF1">
    <property type="entry name" value="GLYCEROPHOSPHODIESTER PHOSPHODIESTERASE, CYTOPLASMIC"/>
    <property type="match status" value="1"/>
</dbReference>
<feature type="domain" description="GP-PDE" evidence="1">
    <location>
        <begin position="8"/>
        <end position="251"/>
    </location>
</feature>
<comment type="caution">
    <text evidence="2">The sequence shown here is derived from an EMBL/GenBank/DDBJ whole genome shotgun (WGS) entry which is preliminary data.</text>
</comment>
<evidence type="ECO:0000259" key="1">
    <source>
        <dbReference type="PROSITE" id="PS51704"/>
    </source>
</evidence>
<dbReference type="Pfam" id="PF03009">
    <property type="entry name" value="GDPD"/>
    <property type="match status" value="1"/>
</dbReference>
<dbReference type="InterPro" id="IPR030395">
    <property type="entry name" value="GP_PDE_dom"/>
</dbReference>
<dbReference type="RefSeq" id="WP_068460198.1">
    <property type="nucleotide sequence ID" value="NZ_LMTR01000031.1"/>
</dbReference>
<sequence length="251" mass="27342">MRDRTAFLKPIAHRGLHNAARGIIENTVPAFEAAIARGYGIECDLRPARDGTPMVFHDLTLERLIDGDGAVAARSADELKALRYRTCAGASSVITLADLLALVADRVPLLIEIKSEWDAPDAAFLRAITEQVSAYRGAAALMSFDPAVMTAARALAPDIPRGIVAGQFVGECWWRDKLGAARAHDLTHLLESGPAAPDFYAYDVNALPTNVTRFVREVANIPLFTWTVRTEEQRATAAQWADAPIFEGYEP</sequence>
<dbReference type="STRING" id="121290.APY04_0974"/>
<evidence type="ECO:0000313" key="3">
    <source>
        <dbReference type="Proteomes" id="UP000059074"/>
    </source>
</evidence>
<proteinExistence type="predicted"/>
<dbReference type="EMBL" id="LMTR01000031">
    <property type="protein sequence ID" value="KWT70530.1"/>
    <property type="molecule type" value="Genomic_DNA"/>
</dbReference>
<dbReference type="EC" id="3.1.4.46" evidence="2"/>
<dbReference type="GO" id="GO:0006629">
    <property type="term" value="P:lipid metabolic process"/>
    <property type="evidence" value="ECO:0007669"/>
    <property type="project" value="InterPro"/>
</dbReference>
<evidence type="ECO:0000313" key="2">
    <source>
        <dbReference type="EMBL" id="KWT70530.1"/>
    </source>
</evidence>
<reference evidence="2 3" key="1">
    <citation type="submission" date="2015-10" db="EMBL/GenBank/DDBJ databases">
        <title>Transcriptomic analysis of a linuron degrading triple-species bacterial consortium.</title>
        <authorList>
            <person name="Albers P."/>
        </authorList>
    </citation>
    <scope>NUCLEOTIDE SEQUENCE [LARGE SCALE GENOMIC DNA]</scope>
    <source>
        <strain evidence="2 3">WDL6</strain>
    </source>
</reference>
<dbReference type="PATRIC" id="fig|121290.4.peg.3078"/>
<dbReference type="PROSITE" id="PS51704">
    <property type="entry name" value="GP_PDE"/>
    <property type="match status" value="1"/>
</dbReference>
<dbReference type="OrthoDB" id="384721at2"/>
<dbReference type="GO" id="GO:0008889">
    <property type="term" value="F:glycerophosphodiester phosphodiesterase activity"/>
    <property type="evidence" value="ECO:0007669"/>
    <property type="project" value="UniProtKB-EC"/>
</dbReference>
<dbReference type="Gene3D" id="3.20.20.190">
    <property type="entry name" value="Phosphatidylinositol (PI) phosphodiesterase"/>
    <property type="match status" value="1"/>
</dbReference>
<keyword evidence="3" id="KW-1185">Reference proteome</keyword>
<name>A0A120CX82_HYPSL</name>
<organism evidence="2 3">
    <name type="scientific">Hyphomicrobium sulfonivorans</name>
    <dbReference type="NCBI Taxonomy" id="121290"/>
    <lineage>
        <taxon>Bacteria</taxon>
        <taxon>Pseudomonadati</taxon>
        <taxon>Pseudomonadota</taxon>
        <taxon>Alphaproteobacteria</taxon>
        <taxon>Hyphomicrobiales</taxon>
        <taxon>Hyphomicrobiaceae</taxon>
        <taxon>Hyphomicrobium</taxon>
    </lineage>
</organism>
<protein>
    <submittedName>
        <fullName evidence="2">Glycerophosphoryl diester phosphodiesterase</fullName>
        <ecNumber evidence="2">3.1.4.46</ecNumber>
    </submittedName>
</protein>